<dbReference type="InterPro" id="IPR053173">
    <property type="entry name" value="SAM-binding_MTase"/>
</dbReference>
<dbReference type="EMBL" id="CP000390">
    <property type="protein sequence ID" value="ABG62995.1"/>
    <property type="molecule type" value="Genomic_DNA"/>
</dbReference>
<dbReference type="Gene3D" id="1.10.10.10">
    <property type="entry name" value="Winged helix-like DNA-binding domain superfamily/Winged helix DNA-binding domain"/>
    <property type="match status" value="1"/>
</dbReference>
<name>Q11HY0_CHESB</name>
<dbReference type="InterPro" id="IPR036390">
    <property type="entry name" value="WH_DNA-bd_sf"/>
</dbReference>
<feature type="domain" description="S-adenosylmethionine-dependent methyltransferase Rv2258c-like winged HTH" evidence="2">
    <location>
        <begin position="32"/>
        <end position="102"/>
    </location>
</feature>
<dbReference type="GO" id="GO:0032259">
    <property type="term" value="P:methylation"/>
    <property type="evidence" value="ECO:0007669"/>
    <property type="project" value="UniProtKB-KW"/>
</dbReference>
<keyword evidence="3" id="KW-0489">Methyltransferase</keyword>
<proteinExistence type="predicted"/>
<organism evidence="3">
    <name type="scientific">Chelativorans sp. (strain BNC1)</name>
    <dbReference type="NCBI Taxonomy" id="266779"/>
    <lineage>
        <taxon>Bacteria</taxon>
        <taxon>Pseudomonadati</taxon>
        <taxon>Pseudomonadota</taxon>
        <taxon>Alphaproteobacteria</taxon>
        <taxon>Hyphomicrobiales</taxon>
        <taxon>Phyllobacteriaceae</taxon>
        <taxon>Chelativorans</taxon>
    </lineage>
</organism>
<evidence type="ECO:0000259" key="2">
    <source>
        <dbReference type="Pfam" id="PF21320"/>
    </source>
</evidence>
<dbReference type="eggNOG" id="COG4106">
    <property type="taxonomic scope" value="Bacteria"/>
</dbReference>
<dbReference type="Pfam" id="PF13847">
    <property type="entry name" value="Methyltransf_31"/>
    <property type="match status" value="1"/>
</dbReference>
<evidence type="ECO:0000259" key="1">
    <source>
        <dbReference type="Pfam" id="PF13847"/>
    </source>
</evidence>
<dbReference type="InterPro" id="IPR048711">
    <property type="entry name" value="WHD_Rv2258c"/>
</dbReference>
<protein>
    <submittedName>
        <fullName evidence="3">Methyltransferase type 12</fullName>
    </submittedName>
</protein>
<dbReference type="CDD" id="cd02440">
    <property type="entry name" value="AdoMet_MTases"/>
    <property type="match status" value="1"/>
</dbReference>
<dbReference type="KEGG" id="mes:Meso_1600"/>
<gene>
    <name evidence="3" type="ordered locus">Meso_1600</name>
</gene>
<dbReference type="Gene3D" id="3.40.50.150">
    <property type="entry name" value="Vaccinia Virus protein VP39"/>
    <property type="match status" value="1"/>
</dbReference>
<dbReference type="PANTHER" id="PTHR45128">
    <property type="entry name" value="METHYLTRANSFERASE TYPE 11"/>
    <property type="match status" value="1"/>
</dbReference>
<accession>Q11HY0</accession>
<dbReference type="AlphaFoldDB" id="Q11HY0"/>
<dbReference type="InterPro" id="IPR029063">
    <property type="entry name" value="SAM-dependent_MTases_sf"/>
</dbReference>
<dbReference type="SUPFAM" id="SSF46785">
    <property type="entry name" value="Winged helix' DNA-binding domain"/>
    <property type="match status" value="1"/>
</dbReference>
<dbReference type="GO" id="GO:0008168">
    <property type="term" value="F:methyltransferase activity"/>
    <property type="evidence" value="ECO:0007669"/>
    <property type="project" value="UniProtKB-KW"/>
</dbReference>
<dbReference type="SUPFAM" id="SSF53335">
    <property type="entry name" value="S-adenosyl-L-methionine-dependent methyltransferases"/>
    <property type="match status" value="1"/>
</dbReference>
<dbReference type="Pfam" id="PF21320">
    <property type="entry name" value="WHD_Rv2258c"/>
    <property type="match status" value="1"/>
</dbReference>
<dbReference type="PANTHER" id="PTHR45128:SF2">
    <property type="entry name" value="METHYLTRANSFERASE DOMAIN-CONTAINING PROTEIN"/>
    <property type="match status" value="1"/>
</dbReference>
<feature type="domain" description="Methyltransferase" evidence="1">
    <location>
        <begin position="180"/>
        <end position="337"/>
    </location>
</feature>
<dbReference type="STRING" id="266779.Meso_1600"/>
<keyword evidence="3" id="KW-0808">Transferase</keyword>
<sequence>MMDHTHRQTFDTAKLDALVARAFQDLSAGYGGVMISLGNRLGLYKAMAGAGPLTARELATRADCAERYVREWLNSQVAGGYVAYHPISNTYELTPEQAMVLADEDSPAFFPNAWAVPASMWADEEKAVHAFRTGRGIPWGDHDGRLACGVAAFYRNGYKASLVQEWLPSLDGVVDKLTAGALVADVGCGHGHSTVLMAKAFPASTFCGFDSHEKSLKEAVAIAAEAGVTSGITFETARADNYPSAGYDLICFFDALHDMGDPVAVAAHAAEALAPDGTVMLVEPFANDRVEDNVSPVARMYYAASTTICVAHAISDGGRLVLGAQAGEARLAEVFRKAGFTRFRRAFETPFNLVLEARL</sequence>
<reference evidence="3" key="1">
    <citation type="submission" date="2006-06" db="EMBL/GenBank/DDBJ databases">
        <title>Complete sequence of chromosome of Chelativorans sp. BNC1.</title>
        <authorList>
            <consortium name="US DOE Joint Genome Institute"/>
            <person name="Copeland A."/>
            <person name="Lucas S."/>
            <person name="Lapidus A."/>
            <person name="Barry K."/>
            <person name="Detter J.C."/>
            <person name="Glavina del Rio T."/>
            <person name="Hammon N."/>
            <person name="Israni S."/>
            <person name="Dalin E."/>
            <person name="Tice H."/>
            <person name="Pitluck S."/>
            <person name="Chertkov O."/>
            <person name="Brettin T."/>
            <person name="Bruce D."/>
            <person name="Han C."/>
            <person name="Tapia R."/>
            <person name="Gilna P."/>
            <person name="Schmutz J."/>
            <person name="Larimer F."/>
            <person name="Land M."/>
            <person name="Hauser L."/>
            <person name="Kyrpides N."/>
            <person name="Mikhailova N."/>
            <person name="Richardson P."/>
        </authorList>
    </citation>
    <scope>NUCLEOTIDE SEQUENCE</scope>
    <source>
        <strain evidence="3">BNC1</strain>
    </source>
</reference>
<dbReference type="HOGENOM" id="CLU_063529_0_0_5"/>
<dbReference type="InterPro" id="IPR025714">
    <property type="entry name" value="Methyltranfer_dom"/>
</dbReference>
<dbReference type="InterPro" id="IPR036388">
    <property type="entry name" value="WH-like_DNA-bd_sf"/>
</dbReference>
<evidence type="ECO:0000313" key="3">
    <source>
        <dbReference type="EMBL" id="ABG62995.1"/>
    </source>
</evidence>